<dbReference type="SUPFAM" id="SSF56784">
    <property type="entry name" value="HAD-like"/>
    <property type="match status" value="1"/>
</dbReference>
<dbReference type="NCBIfam" id="TIGR01549">
    <property type="entry name" value="HAD-SF-IA-v1"/>
    <property type="match status" value="1"/>
</dbReference>
<keyword evidence="1" id="KW-0378">Hydrolase</keyword>
<dbReference type="InterPro" id="IPR006439">
    <property type="entry name" value="HAD-SF_hydro_IA"/>
</dbReference>
<dbReference type="Gene3D" id="3.40.50.1000">
    <property type="entry name" value="HAD superfamily/HAD-like"/>
    <property type="match status" value="1"/>
</dbReference>
<evidence type="ECO:0000313" key="2">
    <source>
        <dbReference type="Proteomes" id="UP001595872"/>
    </source>
</evidence>
<sequence>MTFLPCAAVLFDVDGTLVDSTPLVEWAGREWAAEYGIDPEEFMSGAHGRRTSDRVAEYLPADRVAAATARLDELEASRADGITALPDAVRLLASLDGLPWAVVTSMDLGQLRIRTEAAGVPLPPVVVTAERVEHGKPHPQGYLLAARELGVEPSACVVVEDAPAGIRAARAAGATVLAVTTSHDASELTEADVVVPDLTHVTAVPGGLSVAAPVSPGTPRDGT</sequence>
<keyword evidence="2" id="KW-1185">Reference proteome</keyword>
<evidence type="ECO:0000313" key="1">
    <source>
        <dbReference type="EMBL" id="MFC4907835.1"/>
    </source>
</evidence>
<reference evidence="2" key="1">
    <citation type="journal article" date="2019" name="Int. J. Syst. Evol. Microbiol.">
        <title>The Global Catalogue of Microorganisms (GCM) 10K type strain sequencing project: providing services to taxonomists for standard genome sequencing and annotation.</title>
        <authorList>
            <consortium name="The Broad Institute Genomics Platform"/>
            <consortium name="The Broad Institute Genome Sequencing Center for Infectious Disease"/>
            <person name="Wu L."/>
            <person name="Ma J."/>
        </authorList>
    </citation>
    <scope>NUCLEOTIDE SEQUENCE [LARGE SCALE GENOMIC DNA]</scope>
    <source>
        <strain evidence="2">KLKA75</strain>
    </source>
</reference>
<dbReference type="SFLD" id="SFLDS00003">
    <property type="entry name" value="Haloacid_Dehalogenase"/>
    <property type="match status" value="1"/>
</dbReference>
<dbReference type="InterPro" id="IPR051806">
    <property type="entry name" value="HAD-like_SPP"/>
</dbReference>
<comment type="caution">
    <text evidence="1">The sequence shown here is derived from an EMBL/GenBank/DDBJ whole genome shotgun (WGS) entry which is preliminary data.</text>
</comment>
<dbReference type="Proteomes" id="UP001595872">
    <property type="component" value="Unassembled WGS sequence"/>
</dbReference>
<dbReference type="GO" id="GO:0016787">
    <property type="term" value="F:hydrolase activity"/>
    <property type="evidence" value="ECO:0007669"/>
    <property type="project" value="UniProtKB-KW"/>
</dbReference>
<dbReference type="PANTHER" id="PTHR43481:SF4">
    <property type="entry name" value="GLYCEROL-1-PHOSPHATE PHOSPHOHYDROLASE 1-RELATED"/>
    <property type="match status" value="1"/>
</dbReference>
<dbReference type="SFLD" id="SFLDG01129">
    <property type="entry name" value="C1.5:_HAD__Beta-PGM__Phosphata"/>
    <property type="match status" value="1"/>
</dbReference>
<dbReference type="SFLD" id="SFLDG01135">
    <property type="entry name" value="C1.5.6:_HAD__Beta-PGM__Phospha"/>
    <property type="match status" value="1"/>
</dbReference>
<dbReference type="Pfam" id="PF00702">
    <property type="entry name" value="Hydrolase"/>
    <property type="match status" value="1"/>
</dbReference>
<dbReference type="InterPro" id="IPR036412">
    <property type="entry name" value="HAD-like_sf"/>
</dbReference>
<name>A0ABV9TUN5_9ACTN</name>
<proteinExistence type="predicted"/>
<dbReference type="EMBL" id="JBHSIT010000003">
    <property type="protein sequence ID" value="MFC4907835.1"/>
    <property type="molecule type" value="Genomic_DNA"/>
</dbReference>
<dbReference type="InterPro" id="IPR023198">
    <property type="entry name" value="PGP-like_dom2"/>
</dbReference>
<dbReference type="PANTHER" id="PTHR43481">
    <property type="entry name" value="FRUCTOSE-1-PHOSPHATE PHOSPHATASE"/>
    <property type="match status" value="1"/>
</dbReference>
<organism evidence="1 2">
    <name type="scientific">Actinomadura gamaensis</name>
    <dbReference type="NCBI Taxonomy" id="1763541"/>
    <lineage>
        <taxon>Bacteria</taxon>
        <taxon>Bacillati</taxon>
        <taxon>Actinomycetota</taxon>
        <taxon>Actinomycetes</taxon>
        <taxon>Streptosporangiales</taxon>
        <taxon>Thermomonosporaceae</taxon>
        <taxon>Actinomadura</taxon>
    </lineage>
</organism>
<protein>
    <submittedName>
        <fullName evidence="1">HAD-IA family hydrolase</fullName>
    </submittedName>
</protein>
<dbReference type="NCBIfam" id="TIGR01509">
    <property type="entry name" value="HAD-SF-IA-v3"/>
    <property type="match status" value="1"/>
</dbReference>
<accession>A0ABV9TUN5</accession>
<dbReference type="InterPro" id="IPR023214">
    <property type="entry name" value="HAD_sf"/>
</dbReference>
<dbReference type="Gene3D" id="1.10.150.240">
    <property type="entry name" value="Putative phosphatase, domain 2"/>
    <property type="match status" value="1"/>
</dbReference>
<gene>
    <name evidence="1" type="ORF">ACFPCY_10920</name>
</gene>
<dbReference type="RefSeq" id="WP_378253955.1">
    <property type="nucleotide sequence ID" value="NZ_JBHSIT010000003.1"/>
</dbReference>